<dbReference type="Gene3D" id="3.40.50.800">
    <property type="entry name" value="Anticodon-binding domain"/>
    <property type="match status" value="1"/>
</dbReference>
<dbReference type="Pfam" id="PF03129">
    <property type="entry name" value="HGTP_anticodon"/>
    <property type="match status" value="1"/>
</dbReference>
<keyword evidence="11 13" id="KW-0030">Aminoacyl-tRNA synthetase</keyword>
<comment type="subcellular location">
    <subcellularLocation>
        <location evidence="13">Cytoplasm</location>
    </subcellularLocation>
</comment>
<dbReference type="FunFam" id="3.30.980.10:FF:000005">
    <property type="entry name" value="Threonyl-tRNA synthetase, mitochondrial"/>
    <property type="match status" value="1"/>
</dbReference>
<feature type="coiled-coil region" evidence="14">
    <location>
        <begin position="47"/>
        <end position="74"/>
    </location>
</feature>
<keyword evidence="10 13" id="KW-0648">Protein biosynthesis</keyword>
<evidence type="ECO:0000256" key="6">
    <source>
        <dbReference type="ARBA" id="ARBA00022741"/>
    </source>
</evidence>
<dbReference type="PROSITE" id="PS50862">
    <property type="entry name" value="AA_TRNA_LIGASE_II"/>
    <property type="match status" value="1"/>
</dbReference>
<evidence type="ECO:0000256" key="4">
    <source>
        <dbReference type="ARBA" id="ARBA00022598"/>
    </source>
</evidence>
<dbReference type="PANTHER" id="PTHR11451">
    <property type="entry name" value="THREONINE-TRNA LIGASE"/>
    <property type="match status" value="1"/>
</dbReference>
<keyword evidence="8 13" id="KW-0067">ATP-binding</keyword>
<dbReference type="InterPro" id="IPR002314">
    <property type="entry name" value="aa-tRNA-synt_IIb"/>
</dbReference>
<evidence type="ECO:0000256" key="9">
    <source>
        <dbReference type="ARBA" id="ARBA00022884"/>
    </source>
</evidence>
<name>A0A1F5EM13_9BACT</name>
<dbReference type="GO" id="GO:0006435">
    <property type="term" value="P:threonyl-tRNA aminoacylation"/>
    <property type="evidence" value="ECO:0007669"/>
    <property type="project" value="UniProtKB-UniRule"/>
</dbReference>
<evidence type="ECO:0000256" key="3">
    <source>
        <dbReference type="ARBA" id="ARBA00022555"/>
    </source>
</evidence>
<dbReference type="GO" id="GO:0046872">
    <property type="term" value="F:metal ion binding"/>
    <property type="evidence" value="ECO:0007669"/>
    <property type="project" value="UniProtKB-KW"/>
</dbReference>
<evidence type="ECO:0000256" key="12">
    <source>
        <dbReference type="ARBA" id="ARBA00049515"/>
    </source>
</evidence>
<comment type="cofactor">
    <cofactor evidence="13">
        <name>Zn(2+)</name>
        <dbReference type="ChEBI" id="CHEBI:29105"/>
    </cofactor>
    <text evidence="13">Binds 1 zinc ion per subunit.</text>
</comment>
<dbReference type="EC" id="6.1.1.3" evidence="13"/>
<evidence type="ECO:0000256" key="13">
    <source>
        <dbReference type="HAMAP-Rule" id="MF_00184"/>
    </source>
</evidence>
<dbReference type="InterPro" id="IPR018163">
    <property type="entry name" value="Thr/Ala-tRNA-synth_IIc_edit"/>
</dbReference>
<reference evidence="16 17" key="1">
    <citation type="journal article" date="2016" name="Nat. Commun.">
        <title>Thousands of microbial genomes shed light on interconnected biogeochemical processes in an aquifer system.</title>
        <authorList>
            <person name="Anantharaman K."/>
            <person name="Brown C.T."/>
            <person name="Hug L.A."/>
            <person name="Sharon I."/>
            <person name="Castelle C.J."/>
            <person name="Probst A.J."/>
            <person name="Thomas B.C."/>
            <person name="Singh A."/>
            <person name="Wilkins M.J."/>
            <person name="Karaoz U."/>
            <person name="Brodie E.L."/>
            <person name="Williams K.H."/>
            <person name="Hubbard S.S."/>
            <person name="Banfield J.F."/>
        </authorList>
    </citation>
    <scope>NUCLEOTIDE SEQUENCE [LARGE SCALE GENOMIC DNA]</scope>
</reference>
<evidence type="ECO:0000256" key="2">
    <source>
        <dbReference type="ARBA" id="ARBA00022490"/>
    </source>
</evidence>
<dbReference type="GO" id="GO:0005737">
    <property type="term" value="C:cytoplasm"/>
    <property type="evidence" value="ECO:0007669"/>
    <property type="project" value="UniProtKB-SubCell"/>
</dbReference>
<evidence type="ECO:0000313" key="16">
    <source>
        <dbReference type="EMBL" id="OGD68448.1"/>
    </source>
</evidence>
<dbReference type="InterPro" id="IPR006195">
    <property type="entry name" value="aa-tRNA-synth_II"/>
</dbReference>
<dbReference type="EMBL" id="MEZZ01000032">
    <property type="protein sequence ID" value="OGD68448.1"/>
    <property type="molecule type" value="Genomic_DNA"/>
</dbReference>
<dbReference type="SUPFAM" id="SSF55186">
    <property type="entry name" value="ThrRS/AlaRS common domain"/>
    <property type="match status" value="1"/>
</dbReference>
<dbReference type="SMART" id="SM00863">
    <property type="entry name" value="tRNA_SAD"/>
    <property type="match status" value="1"/>
</dbReference>
<dbReference type="FunFam" id="3.30.930.10:FF:000002">
    <property type="entry name" value="Threonine--tRNA ligase"/>
    <property type="match status" value="1"/>
</dbReference>
<dbReference type="NCBIfam" id="TIGR00418">
    <property type="entry name" value="thrS"/>
    <property type="match status" value="1"/>
</dbReference>
<evidence type="ECO:0000256" key="8">
    <source>
        <dbReference type="ARBA" id="ARBA00022840"/>
    </source>
</evidence>
<dbReference type="GO" id="GO:0000049">
    <property type="term" value="F:tRNA binding"/>
    <property type="evidence" value="ECO:0007669"/>
    <property type="project" value="UniProtKB-KW"/>
</dbReference>
<feature type="binding site" evidence="13">
    <location>
        <position position="326"/>
    </location>
    <ligand>
        <name>Zn(2+)</name>
        <dbReference type="ChEBI" id="CHEBI:29105"/>
        <note>catalytic</note>
    </ligand>
</feature>
<evidence type="ECO:0000256" key="7">
    <source>
        <dbReference type="ARBA" id="ARBA00022833"/>
    </source>
</evidence>
<dbReference type="Gene3D" id="3.30.980.10">
    <property type="entry name" value="Threonyl-trna Synthetase, Chain A, domain 2"/>
    <property type="match status" value="1"/>
</dbReference>
<dbReference type="Pfam" id="PF07973">
    <property type="entry name" value="tRNA_SAD"/>
    <property type="match status" value="1"/>
</dbReference>
<organism evidence="16 17">
    <name type="scientific">Candidatus Campbellbacteria bacterium RIFCSPHIGHO2_01_FULL_34_10</name>
    <dbReference type="NCBI Taxonomy" id="1797577"/>
    <lineage>
        <taxon>Bacteria</taxon>
        <taxon>Candidatus Campbelliibacteriota</taxon>
    </lineage>
</organism>
<dbReference type="PRINTS" id="PR01047">
    <property type="entry name" value="TRNASYNTHTHR"/>
</dbReference>
<keyword evidence="3 13" id="KW-0820">tRNA-binding</keyword>
<dbReference type="InterPro" id="IPR002320">
    <property type="entry name" value="Thr-tRNA-ligase_IIa"/>
</dbReference>
<feature type="binding site" evidence="13">
    <location>
        <position position="459"/>
    </location>
    <ligand>
        <name>Zn(2+)</name>
        <dbReference type="ChEBI" id="CHEBI:29105"/>
        <note>catalytic</note>
    </ligand>
</feature>
<dbReference type="InterPro" id="IPR004154">
    <property type="entry name" value="Anticodon-bd"/>
</dbReference>
<dbReference type="SUPFAM" id="SSF52954">
    <property type="entry name" value="Class II aaRS ABD-related"/>
    <property type="match status" value="1"/>
</dbReference>
<evidence type="ECO:0000313" key="17">
    <source>
        <dbReference type="Proteomes" id="UP000186670"/>
    </source>
</evidence>
<comment type="subunit">
    <text evidence="13">Homodimer.</text>
</comment>
<keyword evidence="5 13" id="KW-0479">Metal-binding</keyword>
<dbReference type="InterPro" id="IPR045864">
    <property type="entry name" value="aa-tRNA-synth_II/BPL/LPL"/>
</dbReference>
<dbReference type="InterPro" id="IPR047246">
    <property type="entry name" value="ThrRS_anticodon"/>
</dbReference>
<keyword evidence="2 13" id="KW-0963">Cytoplasm</keyword>
<dbReference type="CDD" id="cd00860">
    <property type="entry name" value="ThrRS_anticodon"/>
    <property type="match status" value="1"/>
</dbReference>
<comment type="caution">
    <text evidence="13">Lacks conserved residue(s) required for the propagation of feature annotation.</text>
</comment>
<dbReference type="HAMAP" id="MF_00184">
    <property type="entry name" value="Thr_tRNA_synth"/>
    <property type="match status" value="1"/>
</dbReference>
<keyword evidence="14" id="KW-0175">Coiled coil</keyword>
<dbReference type="Gene3D" id="3.30.930.10">
    <property type="entry name" value="Bira Bifunctional Protein, Domain 2"/>
    <property type="match status" value="1"/>
</dbReference>
<dbReference type="Gene3D" id="3.30.54.20">
    <property type="match status" value="1"/>
</dbReference>
<feature type="domain" description="Aminoacyl-transfer RNA synthetases class-II family profile" evidence="15">
    <location>
        <begin position="213"/>
        <end position="482"/>
    </location>
</feature>
<keyword evidence="4 13" id="KW-0436">Ligase</keyword>
<dbReference type="InterPro" id="IPR012947">
    <property type="entry name" value="tRNA_SAD"/>
</dbReference>
<keyword evidence="6 13" id="KW-0547">Nucleotide-binding</keyword>
<evidence type="ECO:0000256" key="5">
    <source>
        <dbReference type="ARBA" id="ARBA00022723"/>
    </source>
</evidence>
<dbReference type="Proteomes" id="UP000186670">
    <property type="component" value="Unassembled WGS sequence"/>
</dbReference>
<evidence type="ECO:0000256" key="11">
    <source>
        <dbReference type="ARBA" id="ARBA00023146"/>
    </source>
</evidence>
<keyword evidence="9 13" id="KW-0694">RNA-binding</keyword>
<dbReference type="GO" id="GO:0004829">
    <property type="term" value="F:threonine-tRNA ligase activity"/>
    <property type="evidence" value="ECO:0007669"/>
    <property type="project" value="UniProtKB-UniRule"/>
</dbReference>
<comment type="similarity">
    <text evidence="1 13">Belongs to the class-II aminoacyl-tRNA synthetase family.</text>
</comment>
<dbReference type="SUPFAM" id="SSF55681">
    <property type="entry name" value="Class II aaRS and biotin synthetases"/>
    <property type="match status" value="1"/>
</dbReference>
<comment type="caution">
    <text evidence="16">The sequence shown here is derived from an EMBL/GenBank/DDBJ whole genome shotgun (WGS) entry which is preliminary data.</text>
</comment>
<evidence type="ECO:0000256" key="1">
    <source>
        <dbReference type="ARBA" id="ARBA00008226"/>
    </source>
</evidence>
<dbReference type="AlphaFoldDB" id="A0A1F5EM13"/>
<accession>A0A1F5EM13</accession>
<sequence length="581" mass="66931">MEHTNIEKIRHSLSHIMAGAVRTKFPNMKFGIGPTIENGFYYDFDDVEIKDTDLQKIQKEMNKLIQKNIDFEKEEISTIDAKKMFKDQPYKIELIEDLEKNEGIKTVSIYISDGFVDLCAGPHIQNTKEISADAFKLTKIAGAYWRGDEKNKMLTRIYGVAFETKEELDAYEKMLEEAEKRDHRKLGKELDLFAFSDLIGAGLPLFTPKGTLVRDLIIEKIHNIQKNFGYQKVDIPHITKSDLYKTSGHWEKFGDELFKVKGQGDAEFVMKPMNCPHHTQIFASKQTSYKDLPIRYTESTKVYRDEQAGELIGLSRVRSITQDDGHIFCAPDQIEQEVANIVSIIKEFYQSLNMFNVGDYWVSLSVRDSKDLSKYLGDEKLWDKAEKILEDIAKKENLPYKRVEGEAAFYGPKLDFMFKDALGRERQLATAQLDFIMPERFKLEYTDKDGLKKTPVMIHRAIAGSLERFMAVMIEHFAGAFPFWLSPVQIKVLPITDAHKEYATEIYKELKNSNFRAELDDDNESLGKKIRKAKMEKIPYLLVIGEKEIQEKTVTVESRDVGNIGALSLKDLIKKLSEENK</sequence>
<dbReference type="InterPro" id="IPR033728">
    <property type="entry name" value="ThrRS_core"/>
</dbReference>
<evidence type="ECO:0000259" key="15">
    <source>
        <dbReference type="PROSITE" id="PS50862"/>
    </source>
</evidence>
<protein>
    <recommendedName>
        <fullName evidence="13">Threonine--tRNA ligase</fullName>
        <ecNumber evidence="13">6.1.1.3</ecNumber>
    </recommendedName>
    <alternativeName>
        <fullName evidence="13">Threonyl-tRNA synthetase</fullName>
        <shortName evidence="13">ThrRS</shortName>
    </alternativeName>
</protein>
<dbReference type="PANTHER" id="PTHR11451:SF44">
    <property type="entry name" value="THREONINE--TRNA LIGASE, CHLOROPLASTIC_MITOCHONDRIAL 2"/>
    <property type="match status" value="1"/>
</dbReference>
<comment type="catalytic activity">
    <reaction evidence="12 13">
        <text>tRNA(Thr) + L-threonine + ATP = L-threonyl-tRNA(Thr) + AMP + diphosphate + H(+)</text>
        <dbReference type="Rhea" id="RHEA:24624"/>
        <dbReference type="Rhea" id="RHEA-COMP:9670"/>
        <dbReference type="Rhea" id="RHEA-COMP:9704"/>
        <dbReference type="ChEBI" id="CHEBI:15378"/>
        <dbReference type="ChEBI" id="CHEBI:30616"/>
        <dbReference type="ChEBI" id="CHEBI:33019"/>
        <dbReference type="ChEBI" id="CHEBI:57926"/>
        <dbReference type="ChEBI" id="CHEBI:78442"/>
        <dbReference type="ChEBI" id="CHEBI:78534"/>
        <dbReference type="ChEBI" id="CHEBI:456215"/>
        <dbReference type="EC" id="6.1.1.3"/>
    </reaction>
</comment>
<dbReference type="CDD" id="cd00771">
    <property type="entry name" value="ThrRS_core"/>
    <property type="match status" value="1"/>
</dbReference>
<dbReference type="Pfam" id="PF00587">
    <property type="entry name" value="tRNA-synt_2b"/>
    <property type="match status" value="1"/>
</dbReference>
<gene>
    <name evidence="13" type="primary">thrS</name>
    <name evidence="16" type="ORF">A2811_02210</name>
</gene>
<evidence type="ECO:0000256" key="10">
    <source>
        <dbReference type="ARBA" id="ARBA00022917"/>
    </source>
</evidence>
<keyword evidence="7 13" id="KW-0862">Zinc</keyword>
<feature type="binding site" evidence="13">
    <location>
        <position position="275"/>
    </location>
    <ligand>
        <name>Zn(2+)</name>
        <dbReference type="ChEBI" id="CHEBI:29105"/>
        <note>catalytic</note>
    </ligand>
</feature>
<dbReference type="InterPro" id="IPR036621">
    <property type="entry name" value="Anticodon-bd_dom_sf"/>
</dbReference>
<evidence type="ECO:0000256" key="14">
    <source>
        <dbReference type="SAM" id="Coils"/>
    </source>
</evidence>
<dbReference type="GO" id="GO:0005524">
    <property type="term" value="F:ATP binding"/>
    <property type="evidence" value="ECO:0007669"/>
    <property type="project" value="UniProtKB-UniRule"/>
</dbReference>
<dbReference type="FunFam" id="3.40.50.800:FF:000001">
    <property type="entry name" value="Threonine--tRNA ligase"/>
    <property type="match status" value="1"/>
</dbReference>
<proteinExistence type="inferred from homology"/>